<name>A0A834HDF3_RHOSS</name>
<dbReference type="PANTHER" id="PTHR35986:SF1">
    <property type="entry name" value="OS10G0430800 PROTEIN"/>
    <property type="match status" value="1"/>
</dbReference>
<protein>
    <submittedName>
        <fullName evidence="2">Uncharacterized protein</fullName>
    </submittedName>
</protein>
<evidence type="ECO:0000313" key="2">
    <source>
        <dbReference type="EMBL" id="KAF7150156.1"/>
    </source>
</evidence>
<keyword evidence="3" id="KW-1185">Reference proteome</keyword>
<dbReference type="PANTHER" id="PTHR35986">
    <property type="entry name" value="EXPRESSED PROTEIN"/>
    <property type="match status" value="1"/>
</dbReference>
<dbReference type="Proteomes" id="UP000626092">
    <property type="component" value="Unassembled WGS sequence"/>
</dbReference>
<feature type="compositionally biased region" description="Basic and acidic residues" evidence="1">
    <location>
        <begin position="169"/>
        <end position="178"/>
    </location>
</feature>
<evidence type="ECO:0000256" key="1">
    <source>
        <dbReference type="SAM" id="MobiDB-lite"/>
    </source>
</evidence>
<feature type="region of interest" description="Disordered" evidence="1">
    <location>
        <begin position="156"/>
        <end position="178"/>
    </location>
</feature>
<gene>
    <name evidence="2" type="ORF">RHSIM_Rhsim02G0025900</name>
</gene>
<feature type="region of interest" description="Disordered" evidence="1">
    <location>
        <begin position="212"/>
        <end position="239"/>
    </location>
</feature>
<comment type="caution">
    <text evidence="2">The sequence shown here is derived from an EMBL/GenBank/DDBJ whole genome shotgun (WGS) entry which is preliminary data.</text>
</comment>
<dbReference type="EMBL" id="WJXA01000002">
    <property type="protein sequence ID" value="KAF7150156.1"/>
    <property type="molecule type" value="Genomic_DNA"/>
</dbReference>
<reference evidence="2" key="1">
    <citation type="submission" date="2019-11" db="EMBL/GenBank/DDBJ databases">
        <authorList>
            <person name="Liu Y."/>
            <person name="Hou J."/>
            <person name="Li T.-Q."/>
            <person name="Guan C.-H."/>
            <person name="Wu X."/>
            <person name="Wu H.-Z."/>
            <person name="Ling F."/>
            <person name="Zhang R."/>
            <person name="Shi X.-G."/>
            <person name="Ren J.-P."/>
            <person name="Chen E.-F."/>
            <person name="Sun J.-M."/>
        </authorList>
    </citation>
    <scope>NUCLEOTIDE SEQUENCE</scope>
    <source>
        <strain evidence="2">Adult_tree_wgs_1</strain>
        <tissue evidence="2">Leaves</tissue>
    </source>
</reference>
<proteinExistence type="predicted"/>
<feature type="compositionally biased region" description="Basic residues" evidence="1">
    <location>
        <begin position="220"/>
        <end position="238"/>
    </location>
</feature>
<evidence type="ECO:0000313" key="3">
    <source>
        <dbReference type="Proteomes" id="UP000626092"/>
    </source>
</evidence>
<dbReference type="AlphaFoldDB" id="A0A834HDF3"/>
<organism evidence="2 3">
    <name type="scientific">Rhododendron simsii</name>
    <name type="common">Sims's rhododendron</name>
    <dbReference type="NCBI Taxonomy" id="118357"/>
    <lineage>
        <taxon>Eukaryota</taxon>
        <taxon>Viridiplantae</taxon>
        <taxon>Streptophyta</taxon>
        <taxon>Embryophyta</taxon>
        <taxon>Tracheophyta</taxon>
        <taxon>Spermatophyta</taxon>
        <taxon>Magnoliopsida</taxon>
        <taxon>eudicotyledons</taxon>
        <taxon>Gunneridae</taxon>
        <taxon>Pentapetalae</taxon>
        <taxon>asterids</taxon>
        <taxon>Ericales</taxon>
        <taxon>Ericaceae</taxon>
        <taxon>Ericoideae</taxon>
        <taxon>Rhodoreae</taxon>
        <taxon>Rhododendron</taxon>
    </lineage>
</organism>
<dbReference type="OrthoDB" id="1899410at2759"/>
<accession>A0A834HDF3</accession>
<sequence length="314" mass="35873">MGEAIFELEQVLRSKQEKLTSQETNVLMACKADALREFTVGGTVAAGVTWLATRRLRTLFRINLSVGAAVISSFWRFGRSLDTSVEHILSADGSRMQMELSKIILRKYGDDSTPMQLITKHFYSEKVFDDSSADQPKIRWRYRNFFSDNVAFSQRTHNSDAHGYGETTDPQKTDMENADEPNRVLRSPVLDATTNPFDDVFGVTGSSEEIHHTNTSVLSPKRHGRSHKRSHHRHRMRHHEASSKFNILDLLHWVMQSSREFAVETLGVILGIHHSTYLIMLRSYKLLLVLLKGKCAMDSKVNLKYNQANRHSLK</sequence>